<dbReference type="PANTHER" id="PTHR11999:SF70">
    <property type="entry name" value="MIP05841P"/>
    <property type="match status" value="1"/>
</dbReference>
<dbReference type="Pfam" id="PF00282">
    <property type="entry name" value="Pyridoxal_deC"/>
    <property type="match status" value="1"/>
</dbReference>
<dbReference type="Gene3D" id="3.40.640.10">
    <property type="entry name" value="Type I PLP-dependent aspartate aminotransferase-like (Major domain)"/>
    <property type="match status" value="1"/>
</dbReference>
<keyword evidence="8" id="KW-0808">Transferase</keyword>
<dbReference type="InterPro" id="IPR002129">
    <property type="entry name" value="PyrdxlP-dep_de-COase"/>
</dbReference>
<feature type="compositionally biased region" description="Low complexity" evidence="7">
    <location>
        <begin position="429"/>
        <end position="451"/>
    </location>
</feature>
<dbReference type="EMBL" id="SMRU01000003">
    <property type="protein sequence ID" value="TDG01143.1"/>
    <property type="molecule type" value="Genomic_DNA"/>
</dbReference>
<evidence type="ECO:0000256" key="2">
    <source>
        <dbReference type="ARBA" id="ARBA00022793"/>
    </source>
</evidence>
<protein>
    <submittedName>
        <fullName evidence="8">Aspartate aminotransferase family protein</fullName>
    </submittedName>
</protein>
<feature type="modified residue" description="N6-(pyridoxal phosphate)lysine" evidence="5">
    <location>
        <position position="295"/>
    </location>
</feature>
<dbReference type="AlphaFoldDB" id="A0A4R5KZP3"/>
<reference evidence="8 9" key="1">
    <citation type="submission" date="2019-03" db="EMBL/GenBank/DDBJ databases">
        <title>Whole genome sequence of Arthrobacter sp JH1-1.</title>
        <authorList>
            <person name="Trinh H.N."/>
        </authorList>
    </citation>
    <scope>NUCLEOTIDE SEQUENCE [LARGE SCALE GENOMIC DNA]</scope>
    <source>
        <strain evidence="8 9">JH1-1</strain>
    </source>
</reference>
<dbReference type="InterPro" id="IPR015421">
    <property type="entry name" value="PyrdxlP-dep_Trfase_major"/>
</dbReference>
<dbReference type="InterPro" id="IPR015424">
    <property type="entry name" value="PyrdxlP-dep_Trfase"/>
</dbReference>
<feature type="region of interest" description="Disordered" evidence="7">
    <location>
        <begin position="429"/>
        <end position="487"/>
    </location>
</feature>
<sequence length="487" mass="51579">MWADSDDYERALERAREHTRKWLEALPERIVRPSATADEVKQRFGGPLPETGLDAAAVVDFLAENAEPGLMAMQSGRFFGWVIGGTVPAAMAADWLVSAWDQNSGLCFASPSTAGIEEAAGEWLLELLNLPPGSDVGFATGASMANFTALAAARWRQLANAGWDVNADGLQGAPKVRVLAGAERHDSLDMALRFLGLGAPELVPADGQGRIDPTALRSTLESGPQDAPAIVCLQAGNLHSGAFDPFPAAISAARDYGAWVHVDGAFGLWAAAVPGLRHLTEGVELADSWGTDAHKTLNVPYDAGIVAVRDAAALRSGIGMHAVYLMQDDHGPADPMEKVPELSRRARGVPVWAALRSLGSDGVRQLVAGRADCAAELGHRLAGVPGVEGLNDVVFTQLSLAFGSDERTRAVTDYVMAATRTLPARARAVGAPRAARPVSVRRGCSQPTTSGRGRRRARVFPRTTAHFPLRGRGSTAGPLRCPSRPRH</sequence>
<comment type="caution">
    <text evidence="8">The sequence shown here is derived from an EMBL/GenBank/DDBJ whole genome shotgun (WGS) entry which is preliminary data.</text>
</comment>
<evidence type="ECO:0000313" key="9">
    <source>
        <dbReference type="Proteomes" id="UP000295511"/>
    </source>
</evidence>
<dbReference type="GO" id="GO:0008483">
    <property type="term" value="F:transaminase activity"/>
    <property type="evidence" value="ECO:0007669"/>
    <property type="project" value="UniProtKB-KW"/>
</dbReference>
<keyword evidence="9" id="KW-1185">Reference proteome</keyword>
<evidence type="ECO:0000256" key="4">
    <source>
        <dbReference type="ARBA" id="ARBA00023239"/>
    </source>
</evidence>
<organism evidence="8 9">
    <name type="scientific">Arthrobacter terricola</name>
    <dbReference type="NCBI Taxonomy" id="2547396"/>
    <lineage>
        <taxon>Bacteria</taxon>
        <taxon>Bacillati</taxon>
        <taxon>Actinomycetota</taxon>
        <taxon>Actinomycetes</taxon>
        <taxon>Micrococcales</taxon>
        <taxon>Micrococcaceae</taxon>
        <taxon>Arthrobacter</taxon>
    </lineage>
</organism>
<dbReference type="GO" id="GO:0019752">
    <property type="term" value="P:carboxylic acid metabolic process"/>
    <property type="evidence" value="ECO:0007669"/>
    <property type="project" value="InterPro"/>
</dbReference>
<evidence type="ECO:0000256" key="3">
    <source>
        <dbReference type="ARBA" id="ARBA00022898"/>
    </source>
</evidence>
<evidence type="ECO:0000256" key="1">
    <source>
        <dbReference type="ARBA" id="ARBA00001933"/>
    </source>
</evidence>
<keyword evidence="8" id="KW-0032">Aminotransferase</keyword>
<dbReference type="OrthoDB" id="3335676at2"/>
<keyword evidence="2" id="KW-0210">Decarboxylase</keyword>
<evidence type="ECO:0000313" key="8">
    <source>
        <dbReference type="EMBL" id="TDG01143.1"/>
    </source>
</evidence>
<dbReference type="InterPro" id="IPR010977">
    <property type="entry name" value="Aromatic_deC"/>
</dbReference>
<name>A0A4R5KZP3_9MICC</name>
<dbReference type="Proteomes" id="UP000295511">
    <property type="component" value="Unassembled WGS sequence"/>
</dbReference>
<evidence type="ECO:0000256" key="6">
    <source>
        <dbReference type="RuleBase" id="RU000382"/>
    </source>
</evidence>
<dbReference type="GO" id="GO:0004058">
    <property type="term" value="F:aromatic-L-amino-acid decarboxylase activity"/>
    <property type="evidence" value="ECO:0007669"/>
    <property type="project" value="UniProtKB-ARBA"/>
</dbReference>
<evidence type="ECO:0000256" key="7">
    <source>
        <dbReference type="SAM" id="MobiDB-lite"/>
    </source>
</evidence>
<proteinExistence type="inferred from homology"/>
<dbReference type="PANTHER" id="PTHR11999">
    <property type="entry name" value="GROUP II PYRIDOXAL-5-PHOSPHATE DECARBOXYLASE"/>
    <property type="match status" value="1"/>
</dbReference>
<evidence type="ECO:0000256" key="5">
    <source>
        <dbReference type="PIRSR" id="PIRSR602129-50"/>
    </source>
</evidence>
<dbReference type="SUPFAM" id="SSF53383">
    <property type="entry name" value="PLP-dependent transferases"/>
    <property type="match status" value="1"/>
</dbReference>
<accession>A0A4R5KZP3</accession>
<keyword evidence="4 6" id="KW-0456">Lyase</keyword>
<comment type="cofactor">
    <cofactor evidence="1 5 6">
        <name>pyridoxal 5'-phosphate</name>
        <dbReference type="ChEBI" id="CHEBI:597326"/>
    </cofactor>
</comment>
<gene>
    <name evidence="8" type="ORF">E1809_03725</name>
</gene>
<keyword evidence="3 5" id="KW-0663">Pyridoxal phosphate</keyword>
<comment type="similarity">
    <text evidence="6">Belongs to the group II decarboxylase family.</text>
</comment>
<dbReference type="GO" id="GO:0030170">
    <property type="term" value="F:pyridoxal phosphate binding"/>
    <property type="evidence" value="ECO:0007669"/>
    <property type="project" value="InterPro"/>
</dbReference>